<reference evidence="2 3" key="1">
    <citation type="submission" date="2018-11" db="EMBL/GenBank/DDBJ databases">
        <authorList>
            <consortium name="Pathogen Informatics"/>
        </authorList>
    </citation>
    <scope>NUCLEOTIDE SEQUENCE [LARGE SCALE GENOMIC DNA]</scope>
</reference>
<keyword evidence="3" id="KW-1185">Reference proteome</keyword>
<dbReference type="AlphaFoldDB" id="A0A3P6S3N8"/>
<evidence type="ECO:0000256" key="1">
    <source>
        <dbReference type="SAM" id="MobiDB-lite"/>
    </source>
</evidence>
<name>A0A3P6S3N8_CYLGO</name>
<evidence type="ECO:0000313" key="3">
    <source>
        <dbReference type="Proteomes" id="UP000271889"/>
    </source>
</evidence>
<protein>
    <submittedName>
        <fullName evidence="2">Uncharacterized protein</fullName>
    </submittedName>
</protein>
<feature type="compositionally biased region" description="Basic and acidic residues" evidence="1">
    <location>
        <begin position="78"/>
        <end position="100"/>
    </location>
</feature>
<feature type="compositionally biased region" description="Polar residues" evidence="1">
    <location>
        <begin position="144"/>
        <end position="154"/>
    </location>
</feature>
<feature type="region of interest" description="Disordered" evidence="1">
    <location>
        <begin position="128"/>
        <end position="158"/>
    </location>
</feature>
<dbReference type="Proteomes" id="UP000271889">
    <property type="component" value="Unassembled WGS sequence"/>
</dbReference>
<dbReference type="EMBL" id="UYRV01019946">
    <property type="protein sequence ID" value="VDK66779.1"/>
    <property type="molecule type" value="Genomic_DNA"/>
</dbReference>
<organism evidence="2 3">
    <name type="scientific">Cylicostephanus goldi</name>
    <name type="common">Nematode worm</name>
    <dbReference type="NCBI Taxonomy" id="71465"/>
    <lineage>
        <taxon>Eukaryota</taxon>
        <taxon>Metazoa</taxon>
        <taxon>Ecdysozoa</taxon>
        <taxon>Nematoda</taxon>
        <taxon>Chromadorea</taxon>
        <taxon>Rhabditida</taxon>
        <taxon>Rhabditina</taxon>
        <taxon>Rhabditomorpha</taxon>
        <taxon>Strongyloidea</taxon>
        <taxon>Strongylidae</taxon>
        <taxon>Cylicostephanus</taxon>
    </lineage>
</organism>
<evidence type="ECO:0000313" key="2">
    <source>
        <dbReference type="EMBL" id="VDK66779.1"/>
    </source>
</evidence>
<dbReference type="OrthoDB" id="5876724at2759"/>
<gene>
    <name evidence="2" type="ORF">CGOC_LOCUS6232</name>
</gene>
<accession>A0A3P6S3N8</accession>
<sequence>MAEVFAGGGKLSVTADDVIYIDNGAIPAQFLAELNDALTFTDGVTVSATDVTKYLNVYIKKYYVHGCWSFPQASTDEKKSEDVKDKLEEAPSCSERRSESMECQPPDDGPVVEPRNTEFLAQELLGTSNKHEDSGSSDEAVNGFCSSSEAQSGSDGKDLLRLEETDPALLDRFFVVQGRKLLELFYVNGCGCEYNTEIGTICLRKHPSGDVPIIEFIAQGDEPEVRQWAGL</sequence>
<proteinExistence type="predicted"/>
<feature type="region of interest" description="Disordered" evidence="1">
    <location>
        <begin position="78"/>
        <end position="112"/>
    </location>
</feature>